<evidence type="ECO:0000256" key="7">
    <source>
        <dbReference type="SAM" id="Phobius"/>
    </source>
</evidence>
<organism evidence="8 9">
    <name type="scientific">Mannheimia haemolytica</name>
    <name type="common">Pasteurella haemolytica</name>
    <dbReference type="NCBI Taxonomy" id="75985"/>
    <lineage>
        <taxon>Bacteria</taxon>
        <taxon>Pseudomonadati</taxon>
        <taxon>Pseudomonadota</taxon>
        <taxon>Gammaproteobacteria</taxon>
        <taxon>Pasteurellales</taxon>
        <taxon>Pasteurellaceae</taxon>
        <taxon>Mannheimia</taxon>
    </lineage>
</organism>
<dbReference type="Proteomes" id="UP000271188">
    <property type="component" value="Chromosome"/>
</dbReference>
<dbReference type="InterPro" id="IPR051907">
    <property type="entry name" value="DoxX-like_oxidoreductase"/>
</dbReference>
<dbReference type="InterPro" id="IPR032808">
    <property type="entry name" value="DoxX"/>
</dbReference>
<dbReference type="RefSeq" id="WP_126301881.1">
    <property type="nucleotide sequence ID" value="NZ_LR134495.1"/>
</dbReference>
<keyword evidence="4 7" id="KW-0812">Transmembrane</keyword>
<evidence type="ECO:0000313" key="9">
    <source>
        <dbReference type="Proteomes" id="UP000271188"/>
    </source>
</evidence>
<name>A0A448TAS6_MANHA</name>
<comment type="similarity">
    <text evidence="2">Belongs to the DoxX family.</text>
</comment>
<dbReference type="GO" id="GO:0005886">
    <property type="term" value="C:plasma membrane"/>
    <property type="evidence" value="ECO:0007669"/>
    <property type="project" value="UniProtKB-SubCell"/>
</dbReference>
<evidence type="ECO:0000256" key="3">
    <source>
        <dbReference type="ARBA" id="ARBA00022475"/>
    </source>
</evidence>
<dbReference type="Pfam" id="PF07681">
    <property type="entry name" value="DoxX"/>
    <property type="match status" value="1"/>
</dbReference>
<feature type="transmembrane region" description="Helical" evidence="7">
    <location>
        <begin position="17"/>
        <end position="36"/>
    </location>
</feature>
<comment type="subcellular location">
    <subcellularLocation>
        <location evidence="1">Cell membrane</location>
        <topology evidence="1">Multi-pass membrane protein</topology>
    </subcellularLocation>
</comment>
<feature type="transmembrane region" description="Helical" evidence="7">
    <location>
        <begin position="67"/>
        <end position="88"/>
    </location>
</feature>
<dbReference type="PANTHER" id="PTHR33452">
    <property type="entry name" value="OXIDOREDUCTASE CATD-RELATED"/>
    <property type="match status" value="1"/>
</dbReference>
<dbReference type="PANTHER" id="PTHR33452:SF7">
    <property type="entry name" value="DOXX FAMILY PROTEIN"/>
    <property type="match status" value="1"/>
</dbReference>
<accession>A0A448TAS6</accession>
<keyword evidence="6 7" id="KW-0472">Membrane</keyword>
<proteinExistence type="inferred from homology"/>
<reference evidence="8" key="1">
    <citation type="submission" date="2018-12" db="EMBL/GenBank/DDBJ databases">
        <authorList>
            <consortium name="Pathogen Informatics"/>
        </authorList>
    </citation>
    <scope>NUCLEOTIDE SEQUENCE [LARGE SCALE GENOMIC DNA]</scope>
    <source>
        <strain evidence="8">NCTC10643</strain>
    </source>
</reference>
<feature type="transmembrane region" description="Helical" evidence="7">
    <location>
        <begin position="93"/>
        <end position="111"/>
    </location>
</feature>
<dbReference type="EMBL" id="LR134495">
    <property type="protein sequence ID" value="VEI77034.1"/>
    <property type="molecule type" value="Genomic_DNA"/>
</dbReference>
<dbReference type="AlphaFoldDB" id="A0A448TAS6"/>
<evidence type="ECO:0000256" key="5">
    <source>
        <dbReference type="ARBA" id="ARBA00022989"/>
    </source>
</evidence>
<evidence type="ECO:0000256" key="6">
    <source>
        <dbReference type="ARBA" id="ARBA00023136"/>
    </source>
</evidence>
<evidence type="ECO:0000313" key="8">
    <source>
        <dbReference type="EMBL" id="VEI77034.1"/>
    </source>
</evidence>
<evidence type="ECO:0000256" key="4">
    <source>
        <dbReference type="ARBA" id="ARBA00022692"/>
    </source>
</evidence>
<keyword evidence="5 7" id="KW-1133">Transmembrane helix</keyword>
<protein>
    <submittedName>
        <fullName evidence="8">DoxX</fullName>
    </submittedName>
</protein>
<keyword evidence="3" id="KW-1003">Cell membrane</keyword>
<feature type="transmembrane region" description="Helical" evidence="7">
    <location>
        <begin position="123"/>
        <end position="147"/>
    </location>
</feature>
<evidence type="ECO:0000256" key="1">
    <source>
        <dbReference type="ARBA" id="ARBA00004651"/>
    </source>
</evidence>
<gene>
    <name evidence="8" type="ORF">NCTC10643_01173</name>
</gene>
<sequence>MSSCSIQSSSQCCVKKAMMTGFGLLVLRLFLAYEFIEAGLEKLNGENWFASIQESFPFPFNVLPADLNWVVATGAEIILPILLVLGLFTRFSAIGLMILTAVAWYAVHAGNGYNVCDNGYKMALIYLVMLVPVLMQGAGALSLDFLLQKKHPTKMWLKFL</sequence>
<evidence type="ECO:0000256" key="2">
    <source>
        <dbReference type="ARBA" id="ARBA00006679"/>
    </source>
</evidence>